<dbReference type="Proteomes" id="UP001233999">
    <property type="component" value="Unassembled WGS sequence"/>
</dbReference>
<dbReference type="EMBL" id="JASPKZ010008135">
    <property type="protein sequence ID" value="KAJ9580822.1"/>
    <property type="molecule type" value="Genomic_DNA"/>
</dbReference>
<dbReference type="InterPro" id="IPR002656">
    <property type="entry name" value="Acyl_transf_3_dom"/>
</dbReference>
<feature type="transmembrane region" description="Helical" evidence="1">
    <location>
        <begin position="141"/>
        <end position="162"/>
    </location>
</feature>
<feature type="transmembrane region" description="Helical" evidence="1">
    <location>
        <begin position="29"/>
        <end position="48"/>
    </location>
</feature>
<dbReference type="GO" id="GO:0016747">
    <property type="term" value="F:acyltransferase activity, transferring groups other than amino-acyl groups"/>
    <property type="evidence" value="ECO:0007669"/>
    <property type="project" value="InterPro"/>
</dbReference>
<dbReference type="PANTHER" id="PTHR11161">
    <property type="entry name" value="O-ACYLTRANSFERASE"/>
    <property type="match status" value="1"/>
</dbReference>
<accession>A0AAD7ZI85</accession>
<evidence type="ECO:0000256" key="1">
    <source>
        <dbReference type="SAM" id="Phobius"/>
    </source>
</evidence>
<organism evidence="3 4">
    <name type="scientific">Diploptera punctata</name>
    <name type="common">Pacific beetle cockroach</name>
    <dbReference type="NCBI Taxonomy" id="6984"/>
    <lineage>
        <taxon>Eukaryota</taxon>
        <taxon>Metazoa</taxon>
        <taxon>Ecdysozoa</taxon>
        <taxon>Arthropoda</taxon>
        <taxon>Hexapoda</taxon>
        <taxon>Insecta</taxon>
        <taxon>Pterygota</taxon>
        <taxon>Neoptera</taxon>
        <taxon>Polyneoptera</taxon>
        <taxon>Dictyoptera</taxon>
        <taxon>Blattodea</taxon>
        <taxon>Blaberoidea</taxon>
        <taxon>Blaberidae</taxon>
        <taxon>Diplopterinae</taxon>
        <taxon>Diploptera</taxon>
    </lineage>
</organism>
<dbReference type="PANTHER" id="PTHR11161:SF71">
    <property type="entry name" value="NOSE RESISTANT-TO-FLUOXETINE PROTEIN N-TERMINAL DOMAIN-CONTAINING PROTEIN"/>
    <property type="match status" value="1"/>
</dbReference>
<evidence type="ECO:0000313" key="4">
    <source>
        <dbReference type="Proteomes" id="UP001233999"/>
    </source>
</evidence>
<keyword evidence="1" id="KW-1133">Transmembrane helix</keyword>
<protein>
    <recommendedName>
        <fullName evidence="2">Acyltransferase 3 domain-containing protein</fullName>
    </recommendedName>
</protein>
<sequence length="296" mass="34359">MEYGITVTVTVNEKDCQYSGDLGVTPADWFVGFFILFVLLLVLCGTMYDALQRQHKKTHCIHTIRGRLLMCFSLITNWERLSILSDSQDSKSLRCIQGMRSLSIVIVIIAHTIFWTIRGPIQNPEWVEQSYENIFRVSLLNGNAVMETFLSISGFLLGYMFIKDVNTRGSFSFFDFLNVIAHRYISKRKTSFGFIFCYRYCHYLSKILLPHLKGRLTPVYAVILALSCSWFNHMGRGPTWPNVVTKENEDCNESWWLHLLYLNNYFSPASTCMIHTWYLAVDFQCYFVSMLILLTA</sequence>
<name>A0AAD7ZI85_DIPPU</name>
<evidence type="ECO:0000313" key="3">
    <source>
        <dbReference type="EMBL" id="KAJ9580822.1"/>
    </source>
</evidence>
<gene>
    <name evidence="3" type="ORF">L9F63_024003</name>
</gene>
<dbReference type="InterPro" id="IPR052728">
    <property type="entry name" value="O2_lipid_transport_reg"/>
</dbReference>
<reference evidence="3" key="1">
    <citation type="journal article" date="2023" name="IScience">
        <title>Live-bearing cockroach genome reveals convergent evolutionary mechanisms linked to viviparity in insects and beyond.</title>
        <authorList>
            <person name="Fouks B."/>
            <person name="Harrison M.C."/>
            <person name="Mikhailova A.A."/>
            <person name="Marchal E."/>
            <person name="English S."/>
            <person name="Carruthers M."/>
            <person name="Jennings E.C."/>
            <person name="Chiamaka E.L."/>
            <person name="Frigard R.A."/>
            <person name="Pippel M."/>
            <person name="Attardo G.M."/>
            <person name="Benoit J.B."/>
            <person name="Bornberg-Bauer E."/>
            <person name="Tobe S.S."/>
        </authorList>
    </citation>
    <scope>NUCLEOTIDE SEQUENCE</scope>
    <source>
        <strain evidence="3">Stay&amp;Tobe</strain>
    </source>
</reference>
<keyword evidence="1" id="KW-0472">Membrane</keyword>
<feature type="transmembrane region" description="Helical" evidence="1">
    <location>
        <begin position="101"/>
        <end position="121"/>
    </location>
</feature>
<feature type="non-terminal residue" evidence="3">
    <location>
        <position position="296"/>
    </location>
</feature>
<proteinExistence type="predicted"/>
<reference evidence="3" key="2">
    <citation type="submission" date="2023-05" db="EMBL/GenBank/DDBJ databases">
        <authorList>
            <person name="Fouks B."/>
        </authorList>
    </citation>
    <scope>NUCLEOTIDE SEQUENCE</scope>
    <source>
        <strain evidence="3">Stay&amp;Tobe</strain>
        <tissue evidence="3">Testes</tissue>
    </source>
</reference>
<evidence type="ECO:0000259" key="2">
    <source>
        <dbReference type="Pfam" id="PF01757"/>
    </source>
</evidence>
<dbReference type="Pfam" id="PF01757">
    <property type="entry name" value="Acyl_transf_3"/>
    <property type="match status" value="1"/>
</dbReference>
<keyword evidence="1" id="KW-0812">Transmembrane</keyword>
<feature type="domain" description="Acyltransferase 3" evidence="2">
    <location>
        <begin position="95"/>
        <end position="293"/>
    </location>
</feature>
<comment type="caution">
    <text evidence="3">The sequence shown here is derived from an EMBL/GenBank/DDBJ whole genome shotgun (WGS) entry which is preliminary data.</text>
</comment>
<dbReference type="AlphaFoldDB" id="A0AAD7ZI85"/>
<keyword evidence="4" id="KW-1185">Reference proteome</keyword>